<organism evidence="1 2">
    <name type="scientific">Stieleria magnilauensis</name>
    <dbReference type="NCBI Taxonomy" id="2527963"/>
    <lineage>
        <taxon>Bacteria</taxon>
        <taxon>Pseudomonadati</taxon>
        <taxon>Planctomycetota</taxon>
        <taxon>Planctomycetia</taxon>
        <taxon>Pirellulales</taxon>
        <taxon>Pirellulaceae</taxon>
        <taxon>Stieleria</taxon>
    </lineage>
</organism>
<keyword evidence="2" id="KW-1185">Reference proteome</keyword>
<dbReference type="Proteomes" id="UP000318081">
    <property type="component" value="Chromosome"/>
</dbReference>
<proteinExistence type="predicted"/>
<evidence type="ECO:0000313" key="1">
    <source>
        <dbReference type="EMBL" id="QDV81760.1"/>
    </source>
</evidence>
<reference evidence="1 2" key="1">
    <citation type="submission" date="2019-02" db="EMBL/GenBank/DDBJ databases">
        <title>Deep-cultivation of Planctomycetes and their phenomic and genomic characterization uncovers novel biology.</title>
        <authorList>
            <person name="Wiegand S."/>
            <person name="Jogler M."/>
            <person name="Boedeker C."/>
            <person name="Pinto D."/>
            <person name="Vollmers J."/>
            <person name="Rivas-Marin E."/>
            <person name="Kohn T."/>
            <person name="Peeters S.H."/>
            <person name="Heuer A."/>
            <person name="Rast P."/>
            <person name="Oberbeckmann S."/>
            <person name="Bunk B."/>
            <person name="Jeske O."/>
            <person name="Meyerdierks A."/>
            <person name="Storesund J.E."/>
            <person name="Kallscheuer N."/>
            <person name="Luecker S."/>
            <person name="Lage O.M."/>
            <person name="Pohl T."/>
            <person name="Merkel B.J."/>
            <person name="Hornburger P."/>
            <person name="Mueller R.-W."/>
            <person name="Bruemmer F."/>
            <person name="Labrenz M."/>
            <person name="Spormann A.M."/>
            <person name="Op den Camp H."/>
            <person name="Overmann J."/>
            <person name="Amann R."/>
            <person name="Jetten M.S.M."/>
            <person name="Mascher T."/>
            <person name="Medema M.H."/>
            <person name="Devos D.P."/>
            <person name="Kaster A.-K."/>
            <person name="Ovreas L."/>
            <person name="Rohde M."/>
            <person name="Galperin M.Y."/>
            <person name="Jogler C."/>
        </authorList>
    </citation>
    <scope>NUCLEOTIDE SEQUENCE [LARGE SCALE GENOMIC DNA]</scope>
    <source>
        <strain evidence="1 2">TBK1r</strain>
    </source>
</reference>
<name>A0ABX5XLB8_9BACT</name>
<sequence length="500" mass="56592">MNNILTGAWVYRSFRNIQAQVVATQSLAERLLFGQAELVFDPVVGHDNVRGQLAFRSDPPEVDDARLEMVGRIEHGSPHRIRLRGIGVAGTSAEDWVYDYVGYLAPEWPEGVDQVPAIVGTVIRSVPHGNAPAGVVASFVAVAKEFPEPRDVIPLPAPVIRMLAGEKHRLHHLLWHSLRQFWLSPEVSDETRQQIRALHWEPPRLGIENGQIAVNNGSGIDFLYMHREMISHVRHMMHRAGLVPIRHWPSPAQPGAVRAEPDFTQANPTLPAPGNPDGFVVPPAWQWPGLPHLERRIRALKSDEYFWSRMQWWDREFKNPERLARLTLGQLGALLEYSIHNDMHMRWASIPRLPDGTKVPLGRSVGDIDSRWANSSNDFLGDFYSSHVNPVFWRLHGWVDDRIEDWFAAHEAAHPGEVQRTDVGGLPWFQSENWVEHDQPWAKPQQGFDVDTMKQVVHLLFPPPEPRARASMAASEDARQPSMKSATEFFFGGDEAVPSL</sequence>
<protein>
    <submittedName>
        <fullName evidence="1">Uncharacterized protein</fullName>
    </submittedName>
</protein>
<accession>A0ABX5XLB8</accession>
<evidence type="ECO:0000313" key="2">
    <source>
        <dbReference type="Proteomes" id="UP000318081"/>
    </source>
</evidence>
<gene>
    <name evidence="1" type="ORF">TBK1r_06800</name>
</gene>
<dbReference type="EMBL" id="CP036432">
    <property type="protein sequence ID" value="QDV81760.1"/>
    <property type="molecule type" value="Genomic_DNA"/>
</dbReference>